<dbReference type="EMBL" id="KN818390">
    <property type="protein sequence ID" value="KIL56947.1"/>
    <property type="molecule type" value="Genomic_DNA"/>
</dbReference>
<protein>
    <recommendedName>
        <fullName evidence="1">FHA domain-containing protein</fullName>
    </recommendedName>
</protein>
<gene>
    <name evidence="2" type="ORF">M378DRAFT_16616</name>
</gene>
<evidence type="ECO:0000313" key="3">
    <source>
        <dbReference type="Proteomes" id="UP000054549"/>
    </source>
</evidence>
<dbReference type="Pfam" id="PF00498">
    <property type="entry name" value="FHA"/>
    <property type="match status" value="1"/>
</dbReference>
<reference evidence="2 3" key="1">
    <citation type="submission" date="2014-04" db="EMBL/GenBank/DDBJ databases">
        <title>Evolutionary Origins and Diversification of the Mycorrhizal Mutualists.</title>
        <authorList>
            <consortium name="DOE Joint Genome Institute"/>
            <consortium name="Mycorrhizal Genomics Consortium"/>
            <person name="Kohler A."/>
            <person name="Kuo A."/>
            <person name="Nagy L.G."/>
            <person name="Floudas D."/>
            <person name="Copeland A."/>
            <person name="Barry K.W."/>
            <person name="Cichocki N."/>
            <person name="Veneault-Fourrey C."/>
            <person name="LaButti K."/>
            <person name="Lindquist E.A."/>
            <person name="Lipzen A."/>
            <person name="Lundell T."/>
            <person name="Morin E."/>
            <person name="Murat C."/>
            <person name="Riley R."/>
            <person name="Ohm R."/>
            <person name="Sun H."/>
            <person name="Tunlid A."/>
            <person name="Henrissat B."/>
            <person name="Grigoriev I.V."/>
            <person name="Hibbett D.S."/>
            <person name="Martin F."/>
        </authorList>
    </citation>
    <scope>NUCLEOTIDE SEQUENCE [LARGE SCALE GENOMIC DNA]</scope>
    <source>
        <strain evidence="2 3">Koide BX008</strain>
    </source>
</reference>
<organism evidence="2 3">
    <name type="scientific">Amanita muscaria (strain Koide BX008)</name>
    <dbReference type="NCBI Taxonomy" id="946122"/>
    <lineage>
        <taxon>Eukaryota</taxon>
        <taxon>Fungi</taxon>
        <taxon>Dikarya</taxon>
        <taxon>Basidiomycota</taxon>
        <taxon>Agaricomycotina</taxon>
        <taxon>Agaricomycetes</taxon>
        <taxon>Agaricomycetidae</taxon>
        <taxon>Agaricales</taxon>
        <taxon>Pluteineae</taxon>
        <taxon>Amanitaceae</taxon>
        <taxon>Amanita</taxon>
    </lineage>
</organism>
<dbReference type="InterPro" id="IPR000253">
    <property type="entry name" value="FHA_dom"/>
</dbReference>
<dbReference type="InParanoid" id="A0A0C2W727"/>
<dbReference type="OrthoDB" id="687730at2759"/>
<dbReference type="STRING" id="946122.A0A0C2W727"/>
<accession>A0A0C2W727</accession>
<evidence type="ECO:0000313" key="2">
    <source>
        <dbReference type="EMBL" id="KIL56947.1"/>
    </source>
</evidence>
<dbReference type="PROSITE" id="PS50006">
    <property type="entry name" value="FHA_DOMAIN"/>
    <property type="match status" value="1"/>
</dbReference>
<keyword evidence="3" id="KW-1185">Reference proteome</keyword>
<dbReference type="HOGENOM" id="CLU_1805684_0_0_1"/>
<dbReference type="AlphaFoldDB" id="A0A0C2W727"/>
<dbReference type="SUPFAM" id="SSF49879">
    <property type="entry name" value="SMAD/FHA domain"/>
    <property type="match status" value="1"/>
</dbReference>
<evidence type="ECO:0000259" key="1">
    <source>
        <dbReference type="PROSITE" id="PS50006"/>
    </source>
</evidence>
<dbReference type="InterPro" id="IPR008984">
    <property type="entry name" value="SMAD_FHA_dom_sf"/>
</dbReference>
<sequence>MPISQLPFPLLSPRYLINDLTEPLIPRYTTLSSSQHVQTVRRNGLSRQHAVVWEDSSSKIIKKDINLSNGTIIHGERLSQEGVNSQQFELKGGGLSLRLILSRLEGELQKSKETGTELRNLTMVLDEIQDTLGGSLADHMCIF</sequence>
<feature type="domain" description="FHA" evidence="1">
    <location>
        <begin position="23"/>
        <end position="78"/>
    </location>
</feature>
<dbReference type="Proteomes" id="UP000054549">
    <property type="component" value="Unassembled WGS sequence"/>
</dbReference>
<name>A0A0C2W727_AMAMK</name>
<proteinExistence type="predicted"/>
<dbReference type="Gene3D" id="2.60.200.20">
    <property type="match status" value="1"/>
</dbReference>